<dbReference type="OrthoDB" id="1110367at2"/>
<dbReference type="Gene3D" id="2.130.10.10">
    <property type="entry name" value="YVTN repeat-like/Quinoprotein amine dehydrogenase"/>
    <property type="match status" value="3"/>
</dbReference>
<dbReference type="InterPro" id="IPR050310">
    <property type="entry name" value="VPS10-sortilin"/>
</dbReference>
<dbReference type="STRING" id="478744.SAMN05444359_103127"/>
<evidence type="ECO:0000256" key="1">
    <source>
        <dbReference type="SAM" id="SignalP"/>
    </source>
</evidence>
<dbReference type="PANTHER" id="PTHR12106">
    <property type="entry name" value="SORTILIN RELATED"/>
    <property type="match status" value="1"/>
</dbReference>
<accession>A0A1H9BHA4</accession>
<keyword evidence="4" id="KW-1185">Reference proteome</keyword>
<dbReference type="InterPro" id="IPR047589">
    <property type="entry name" value="DUF11_rpt"/>
</dbReference>
<dbReference type="EMBL" id="FOFB01000003">
    <property type="protein sequence ID" value="SEP88249.1"/>
    <property type="molecule type" value="Genomic_DNA"/>
</dbReference>
<proteinExistence type="predicted"/>
<dbReference type="PANTHER" id="PTHR12106:SF27">
    <property type="entry name" value="SORTILIN-RELATED RECEPTOR"/>
    <property type="match status" value="1"/>
</dbReference>
<gene>
    <name evidence="3" type="ORF">SAMN05444359_103127</name>
</gene>
<dbReference type="NCBIfam" id="TIGR01451">
    <property type="entry name" value="B_ant_repeat"/>
    <property type="match status" value="1"/>
</dbReference>
<feature type="domain" description="DUF7619" evidence="2">
    <location>
        <begin position="836"/>
        <end position="969"/>
    </location>
</feature>
<dbReference type="InParanoid" id="A0A1H9BHA4"/>
<keyword evidence="1" id="KW-0732">Signal</keyword>
<dbReference type="InterPro" id="IPR026444">
    <property type="entry name" value="Secre_tail"/>
</dbReference>
<sequence>MKFLTNFLLFFIISTTLSAQWQAMDGPYGATTRVIARCGATLLADTDGGLYQSTDEGMTWTETFRGAIARGSVFEVKTDGNNAIVRVFNTETGVYELLISTDGTESWQRLSLPENINGYRGMAFNGTVILYRDIRAGYVSFDGGLNWTFMGFGIGVPSELFSINEILYIRNTAGELYRATDAAATEWEEVNYPVRTSFRVELLVKGDTLITGFVNDSIYYSHNGGEDWRVGSGVGDFDAATNSLSSSGDTLYALSGNKLYTSTDAGANWTMPVSTSSLMGLLPLSGSLLLLSGTDVVWSPDEGLTQVPRMNGMNGTVIREWVAQGDGITYNQNDKQLVHTNDEGLRFVEDSSLTLWEGNLDEMIAAPDDYVFYGASSFSSGQRKSIYRISPEGQQQLVIQEGNQPWLASDHLEYEDGKLFYYGNGVRKFSEDLGESWQEMSELAPFFFNDYVRHGEAVFAFQTGSVQRKRDGETDWTEVNTGLQLEEFPIGTRSNECRLISTEGALFALVSRSSKETYDIYVTHDDGDNWLLTATELEPIIYPTLNAPPGVKAIISVNGFHLMAARDNGIVISGDQGRNWTYFNDGLPNDRVEVMQLVNGKVIISTDRNGFWQLDPDQVQLRKATGTVYFDANENDLFDAGESGLPMVKMLLENGEDLAFTNAEGVYTMFFRNDGAFAPEINNPYFNSNPSVRQTDAEGPLDFGLQLNRNVNDLRVSLETDNVHRPGFSNRYYLHYENRAAPTEGVSLEIVLDPQFTFDGANQDPDQQDGNTLTYELGDLAPLESGLIVLYLTVDRMAMLGGTISSTATISSASAAEETPANNIATLTDILVGSYDPNDIAVDLSIVTPMQVADGQLLNYRIRFQNTGTYPAETVVVRNEIDPGLQLGSIKSVEASHDFEIVVEDDRLLAFVFENIQLADSTRDEAASHGYITYTIAVDEELMNGDSIANQAAIYFDFNEPIITNEAITVVERPAAVRTATPWLSGKLYPNPVTSGDRVAFELDSPAGTLTVFDPLGRPVSQQEAFRPATDRLNTAGLQPGVYWIGFIGPKGSSCFKLLVR</sequence>
<dbReference type="GO" id="GO:0016020">
    <property type="term" value="C:membrane"/>
    <property type="evidence" value="ECO:0007669"/>
    <property type="project" value="TreeGrafter"/>
</dbReference>
<reference evidence="4" key="1">
    <citation type="submission" date="2016-10" db="EMBL/GenBank/DDBJ databases">
        <authorList>
            <person name="Varghese N."/>
            <person name="Submissions S."/>
        </authorList>
    </citation>
    <scope>NUCLEOTIDE SEQUENCE [LARGE SCALE GENOMIC DNA]</scope>
    <source>
        <strain evidence="4">DSM 24740</strain>
    </source>
</reference>
<dbReference type="NCBIfam" id="TIGR04183">
    <property type="entry name" value="Por_Secre_tail"/>
    <property type="match status" value="1"/>
</dbReference>
<dbReference type="GO" id="GO:0006892">
    <property type="term" value="P:post-Golgi vesicle-mediated transport"/>
    <property type="evidence" value="ECO:0007669"/>
    <property type="project" value="TreeGrafter"/>
</dbReference>
<dbReference type="InterPro" id="IPR055353">
    <property type="entry name" value="DUF7619"/>
</dbReference>
<feature type="signal peptide" evidence="1">
    <location>
        <begin position="1"/>
        <end position="19"/>
    </location>
</feature>
<dbReference type="InterPro" id="IPR015943">
    <property type="entry name" value="WD40/YVTN_repeat-like_dom_sf"/>
</dbReference>
<dbReference type="Pfam" id="PF24595">
    <property type="entry name" value="DUF7619"/>
    <property type="match status" value="1"/>
</dbReference>
<dbReference type="RefSeq" id="WP_090165578.1">
    <property type="nucleotide sequence ID" value="NZ_FOFB01000003.1"/>
</dbReference>
<dbReference type="Proteomes" id="UP000199021">
    <property type="component" value="Unassembled WGS sequence"/>
</dbReference>
<dbReference type="AlphaFoldDB" id="A0A1H9BHA4"/>
<feature type="chain" id="PRO_5011508910" evidence="1">
    <location>
        <begin position="20"/>
        <end position="1061"/>
    </location>
</feature>
<dbReference type="SUPFAM" id="SSF110296">
    <property type="entry name" value="Oligoxyloglucan reducing end-specific cellobiohydrolase"/>
    <property type="match status" value="3"/>
</dbReference>
<evidence type="ECO:0000313" key="4">
    <source>
        <dbReference type="Proteomes" id="UP000199021"/>
    </source>
</evidence>
<protein>
    <submittedName>
        <fullName evidence="3">Conserved repeat domain-containing protein/Por secretion system C-terminal sorting domain-containing protein</fullName>
    </submittedName>
</protein>
<dbReference type="CDD" id="cd15482">
    <property type="entry name" value="Sialidase_non-viral"/>
    <property type="match status" value="1"/>
</dbReference>
<name>A0A1H9BHA4_9BACT</name>
<evidence type="ECO:0000313" key="3">
    <source>
        <dbReference type="EMBL" id="SEP88249.1"/>
    </source>
</evidence>
<evidence type="ECO:0000259" key="2">
    <source>
        <dbReference type="Pfam" id="PF24595"/>
    </source>
</evidence>
<organism evidence="3 4">
    <name type="scientific">Neolewinella agarilytica</name>
    <dbReference type="NCBI Taxonomy" id="478744"/>
    <lineage>
        <taxon>Bacteria</taxon>
        <taxon>Pseudomonadati</taxon>
        <taxon>Bacteroidota</taxon>
        <taxon>Saprospiria</taxon>
        <taxon>Saprospirales</taxon>
        <taxon>Lewinellaceae</taxon>
        <taxon>Neolewinella</taxon>
    </lineage>
</organism>